<dbReference type="PANTHER" id="PTHR37013:SF4">
    <property type="entry name" value="INTEGRAL MEMBRANE PROTEIN"/>
    <property type="match status" value="1"/>
</dbReference>
<evidence type="ECO:0000256" key="1">
    <source>
        <dbReference type="SAM" id="Phobius"/>
    </source>
</evidence>
<protein>
    <recommendedName>
        <fullName evidence="2">DUF7703 domain-containing protein</fullName>
    </recommendedName>
</protein>
<keyword evidence="1" id="KW-0472">Membrane</keyword>
<dbReference type="Proteomes" id="UP000799770">
    <property type="component" value="Unassembled WGS sequence"/>
</dbReference>
<gene>
    <name evidence="3" type="ORF">BDV96DRAFT_578625</name>
</gene>
<feature type="transmembrane region" description="Helical" evidence="1">
    <location>
        <begin position="12"/>
        <end position="35"/>
    </location>
</feature>
<dbReference type="InterPro" id="IPR056120">
    <property type="entry name" value="DUF7703"/>
</dbReference>
<feature type="transmembrane region" description="Helical" evidence="1">
    <location>
        <begin position="153"/>
        <end position="171"/>
    </location>
</feature>
<dbReference type="EMBL" id="ML977328">
    <property type="protein sequence ID" value="KAF2113264.1"/>
    <property type="molecule type" value="Genomic_DNA"/>
</dbReference>
<dbReference type="AlphaFoldDB" id="A0A6A5Z2H9"/>
<feature type="transmembrane region" description="Helical" evidence="1">
    <location>
        <begin position="198"/>
        <end position="223"/>
    </location>
</feature>
<dbReference type="PANTHER" id="PTHR37013">
    <property type="entry name" value="INTEGRAL MEMBRANE PROTEIN (AFU_ORTHOLOGUE AFUA_1G05950)-RELATED"/>
    <property type="match status" value="1"/>
</dbReference>
<evidence type="ECO:0000313" key="4">
    <source>
        <dbReference type="Proteomes" id="UP000799770"/>
    </source>
</evidence>
<keyword evidence="1" id="KW-0812">Transmembrane</keyword>
<feature type="domain" description="DUF7703" evidence="2">
    <location>
        <begin position="19"/>
        <end position="248"/>
    </location>
</feature>
<keyword evidence="1" id="KW-1133">Transmembrane helix</keyword>
<name>A0A6A5Z2H9_9PLEO</name>
<sequence length="356" mass="39932">MAPGPAPAIKANFPIATTIAACIGVTWYISVEIIIRLFITFKRRRSLYFWSCCLSSWGILLNSLAGGIFRNFGVITNRWGSSLLIYISWAMMLLGQSLVLYSRLHLVMNNQRHLRWVLGTIVFTGLGVIFPTVVVGMFRAVRHDKPSFVMDKYQVTVVFVQEIILSALYVYQTKKHLKASTALTSSDKTARLVMRHLFLVNILMIFLDIIILVMSYITVVFYVQASLKPVVYAVKLRIEFAILNKLVKAVNRQHRLSTATTHTQNTSLSGTPWSHTSWQPQLPGIARIESFSCRGCGVEISSPIIKGGLHSMDLGFQTSVLDTKDLDADRILQTTEISVTPSEKEMHESITASNMV</sequence>
<feature type="transmembrane region" description="Helical" evidence="1">
    <location>
        <begin position="47"/>
        <end position="69"/>
    </location>
</feature>
<reference evidence="3" key="1">
    <citation type="journal article" date="2020" name="Stud. Mycol.">
        <title>101 Dothideomycetes genomes: a test case for predicting lifestyles and emergence of pathogens.</title>
        <authorList>
            <person name="Haridas S."/>
            <person name="Albert R."/>
            <person name="Binder M."/>
            <person name="Bloem J."/>
            <person name="Labutti K."/>
            <person name="Salamov A."/>
            <person name="Andreopoulos B."/>
            <person name="Baker S."/>
            <person name="Barry K."/>
            <person name="Bills G."/>
            <person name="Bluhm B."/>
            <person name="Cannon C."/>
            <person name="Castanera R."/>
            <person name="Culley D."/>
            <person name="Daum C."/>
            <person name="Ezra D."/>
            <person name="Gonzalez J."/>
            <person name="Henrissat B."/>
            <person name="Kuo A."/>
            <person name="Liang C."/>
            <person name="Lipzen A."/>
            <person name="Lutzoni F."/>
            <person name="Magnuson J."/>
            <person name="Mondo S."/>
            <person name="Nolan M."/>
            <person name="Ohm R."/>
            <person name="Pangilinan J."/>
            <person name="Park H.-J."/>
            <person name="Ramirez L."/>
            <person name="Alfaro M."/>
            <person name="Sun H."/>
            <person name="Tritt A."/>
            <person name="Yoshinaga Y."/>
            <person name="Zwiers L.-H."/>
            <person name="Turgeon B."/>
            <person name="Goodwin S."/>
            <person name="Spatafora J."/>
            <person name="Crous P."/>
            <person name="Grigoriev I."/>
        </authorList>
    </citation>
    <scope>NUCLEOTIDE SEQUENCE</scope>
    <source>
        <strain evidence="3">CBS 627.86</strain>
    </source>
</reference>
<feature type="transmembrane region" description="Helical" evidence="1">
    <location>
        <begin position="116"/>
        <end position="141"/>
    </location>
</feature>
<keyword evidence="4" id="KW-1185">Reference proteome</keyword>
<feature type="transmembrane region" description="Helical" evidence="1">
    <location>
        <begin position="81"/>
        <end position="104"/>
    </location>
</feature>
<proteinExistence type="predicted"/>
<evidence type="ECO:0000259" key="2">
    <source>
        <dbReference type="Pfam" id="PF24802"/>
    </source>
</evidence>
<accession>A0A6A5Z2H9</accession>
<organism evidence="3 4">
    <name type="scientific">Lophiotrema nucula</name>
    <dbReference type="NCBI Taxonomy" id="690887"/>
    <lineage>
        <taxon>Eukaryota</taxon>
        <taxon>Fungi</taxon>
        <taxon>Dikarya</taxon>
        <taxon>Ascomycota</taxon>
        <taxon>Pezizomycotina</taxon>
        <taxon>Dothideomycetes</taxon>
        <taxon>Pleosporomycetidae</taxon>
        <taxon>Pleosporales</taxon>
        <taxon>Lophiotremataceae</taxon>
        <taxon>Lophiotrema</taxon>
    </lineage>
</organism>
<dbReference type="OrthoDB" id="405906at2759"/>
<evidence type="ECO:0000313" key="3">
    <source>
        <dbReference type="EMBL" id="KAF2113264.1"/>
    </source>
</evidence>
<dbReference type="Pfam" id="PF24802">
    <property type="entry name" value="DUF7703"/>
    <property type="match status" value="1"/>
</dbReference>